<keyword evidence="1" id="KW-0812">Transmembrane</keyword>
<dbReference type="PANTHER" id="PTHR40078:SF1">
    <property type="entry name" value="INTEGRAL MEMBRANE PROTEIN"/>
    <property type="match status" value="1"/>
</dbReference>
<dbReference type="EMBL" id="BRXR01000001">
    <property type="protein sequence ID" value="GLC30561.1"/>
    <property type="molecule type" value="Genomic_DNA"/>
</dbReference>
<feature type="transmembrane region" description="Helical" evidence="1">
    <location>
        <begin position="45"/>
        <end position="64"/>
    </location>
</feature>
<protein>
    <submittedName>
        <fullName evidence="2">Membrane protein</fullName>
    </submittedName>
</protein>
<sequence length="218" mass="24238">MRKFILTLLRLLIGLFLYAVGIVFTINANLGLSPWDIFHQGISRLTGITMGQASIIIGVLIIILDWVMGEKIGIGTIGNMLLIGIFMDILMLNHVIPVFNNLIIRVLMLILGMFIIGVACYFYIGAGLGSGPRDGLMVALAKKTNKPVKLIRSFIEFIPLVAGYFLGGTLGIGTLAMMLFGGYFIQLSFKLFNFDIREVKHKFINDYIIHVKKVLLQQ</sequence>
<name>A0ABQ5N602_9CLOT</name>
<dbReference type="InterPro" id="IPR038750">
    <property type="entry name" value="YczE/YyaS-like"/>
</dbReference>
<feature type="transmembrane region" description="Helical" evidence="1">
    <location>
        <begin position="172"/>
        <end position="192"/>
    </location>
</feature>
<proteinExistence type="predicted"/>
<evidence type="ECO:0000313" key="3">
    <source>
        <dbReference type="Proteomes" id="UP001208567"/>
    </source>
</evidence>
<comment type="caution">
    <text evidence="2">The sequence shown here is derived from an EMBL/GenBank/DDBJ whole genome shotgun (WGS) entry which is preliminary data.</text>
</comment>
<dbReference type="Pfam" id="PF19700">
    <property type="entry name" value="DUF6198"/>
    <property type="match status" value="1"/>
</dbReference>
<keyword evidence="3" id="KW-1185">Reference proteome</keyword>
<feature type="transmembrane region" description="Helical" evidence="1">
    <location>
        <begin position="76"/>
        <end position="96"/>
    </location>
</feature>
<organism evidence="2 3">
    <name type="scientific">Clostridium omnivorum</name>
    <dbReference type="NCBI Taxonomy" id="1604902"/>
    <lineage>
        <taxon>Bacteria</taxon>
        <taxon>Bacillati</taxon>
        <taxon>Bacillota</taxon>
        <taxon>Clostridia</taxon>
        <taxon>Eubacteriales</taxon>
        <taxon>Clostridiaceae</taxon>
        <taxon>Clostridium</taxon>
    </lineage>
</organism>
<dbReference type="Proteomes" id="UP001208567">
    <property type="component" value="Unassembled WGS sequence"/>
</dbReference>
<accession>A0ABQ5N602</accession>
<feature type="transmembrane region" description="Helical" evidence="1">
    <location>
        <begin position="102"/>
        <end position="129"/>
    </location>
</feature>
<dbReference type="PANTHER" id="PTHR40078">
    <property type="entry name" value="INTEGRAL MEMBRANE PROTEIN-RELATED"/>
    <property type="match status" value="1"/>
</dbReference>
<evidence type="ECO:0000313" key="2">
    <source>
        <dbReference type="EMBL" id="GLC30561.1"/>
    </source>
</evidence>
<reference evidence="2 3" key="1">
    <citation type="journal article" date="2024" name="Int. J. Syst. Evol. Microbiol.">
        <title>Clostridium omnivorum sp. nov., isolated from anoxic soil under the treatment of reductive soil disinfestation.</title>
        <authorList>
            <person name="Ueki A."/>
            <person name="Tonouchi A."/>
            <person name="Kaku N."/>
            <person name="Honma S."/>
            <person name="Ueki K."/>
        </authorList>
    </citation>
    <scope>NUCLEOTIDE SEQUENCE [LARGE SCALE GENOMIC DNA]</scope>
    <source>
        <strain evidence="2 3">E14</strain>
    </source>
</reference>
<keyword evidence="1" id="KW-0472">Membrane</keyword>
<keyword evidence="1" id="KW-1133">Transmembrane helix</keyword>
<gene>
    <name evidence="2" type="ORF">bsdE14_19710</name>
</gene>
<evidence type="ECO:0000256" key="1">
    <source>
        <dbReference type="SAM" id="Phobius"/>
    </source>
</evidence>
<dbReference type="RefSeq" id="WP_264849828.1">
    <property type="nucleotide sequence ID" value="NZ_BRXR01000001.1"/>
</dbReference>